<name>A0A1Q6I095_BACUN</name>
<evidence type="ECO:0000313" key="1">
    <source>
        <dbReference type="EMBL" id="OKZ32252.1"/>
    </source>
</evidence>
<proteinExistence type="predicted"/>
<dbReference type="EMBL" id="MNQU01000235">
    <property type="protein sequence ID" value="OKZ32252.1"/>
    <property type="molecule type" value="Genomic_DNA"/>
</dbReference>
<protein>
    <recommendedName>
        <fullName evidence="3">DUF4294 domain-containing protein</fullName>
    </recommendedName>
</protein>
<evidence type="ECO:0008006" key="3">
    <source>
        <dbReference type="Google" id="ProtNLM"/>
    </source>
</evidence>
<sequence length="177" mass="20868">MRRKVFRGKYHTVIDGDTVMMLVFNEIDVYPPLRFKNKKEEEFYWRTVRDVRKALPYAKLIAETLTETYEYLQTFESEKERKAYLKEMEGEVFNQYKPALKRFTKGQAKILVKLIGRETNQSGYDILKAFLGTTRAVFYHGFGKLFGVNINGKYRPDKNKEDATIERIATLIEQGQL</sequence>
<evidence type="ECO:0000313" key="2">
    <source>
        <dbReference type="Proteomes" id="UP000186549"/>
    </source>
</evidence>
<accession>A0A1Q6I095</accession>
<gene>
    <name evidence="1" type="ORF">BHV79_11065</name>
</gene>
<organism evidence="1 2">
    <name type="scientific">Bacteroides uniformis</name>
    <dbReference type="NCBI Taxonomy" id="820"/>
    <lineage>
        <taxon>Bacteria</taxon>
        <taxon>Pseudomonadati</taxon>
        <taxon>Bacteroidota</taxon>
        <taxon>Bacteroidia</taxon>
        <taxon>Bacteroidales</taxon>
        <taxon>Bacteroidaceae</taxon>
        <taxon>Bacteroides</taxon>
    </lineage>
</organism>
<dbReference type="AlphaFoldDB" id="A0A1Q6I095"/>
<reference evidence="1 2" key="1">
    <citation type="journal article" date="2016" name="Nat. Biotechnol.">
        <title>Measurement of bacterial replication rates in microbial communities.</title>
        <authorList>
            <person name="Brown C.T."/>
            <person name="Olm M.R."/>
            <person name="Thomas B.C."/>
            <person name="Banfield J.F."/>
        </authorList>
    </citation>
    <scope>NUCLEOTIDE SEQUENCE [LARGE SCALE GENOMIC DNA]</scope>
    <source>
        <strain evidence="1">45_41</strain>
    </source>
</reference>
<dbReference type="InterPro" id="IPR025636">
    <property type="entry name" value="DUF4294"/>
</dbReference>
<comment type="caution">
    <text evidence="1">The sequence shown here is derived from an EMBL/GenBank/DDBJ whole genome shotgun (WGS) entry which is preliminary data.</text>
</comment>
<dbReference type="Proteomes" id="UP000186549">
    <property type="component" value="Unassembled WGS sequence"/>
</dbReference>
<dbReference type="Pfam" id="PF14127">
    <property type="entry name" value="DUF4294"/>
    <property type="match status" value="1"/>
</dbReference>